<evidence type="ECO:0000256" key="2">
    <source>
        <dbReference type="ARBA" id="ARBA00023015"/>
    </source>
</evidence>
<keyword evidence="8" id="KW-1185">Reference proteome</keyword>
<evidence type="ECO:0000313" key="8">
    <source>
        <dbReference type="Proteomes" id="UP000479226"/>
    </source>
</evidence>
<evidence type="ECO:0000259" key="6">
    <source>
        <dbReference type="Pfam" id="PF08281"/>
    </source>
</evidence>
<dbReference type="Gene3D" id="1.10.10.10">
    <property type="entry name" value="Winged helix-like DNA-binding domain superfamily/Winged helix DNA-binding domain"/>
    <property type="match status" value="1"/>
</dbReference>
<reference evidence="7 8" key="1">
    <citation type="submission" date="2020-02" db="EMBL/GenBank/DDBJ databases">
        <title>Genome sequence of the type strain DSM 27180 of Arthrobacter silviterrae.</title>
        <authorList>
            <person name="Gao J."/>
            <person name="Sun J."/>
        </authorList>
    </citation>
    <scope>NUCLEOTIDE SEQUENCE [LARGE SCALE GENOMIC DNA]</scope>
    <source>
        <strain evidence="7 8">DSM 27180</strain>
    </source>
</reference>
<evidence type="ECO:0000313" key="7">
    <source>
        <dbReference type="EMBL" id="NGN84342.1"/>
    </source>
</evidence>
<dbReference type="InterPro" id="IPR013325">
    <property type="entry name" value="RNA_pol_sigma_r2"/>
</dbReference>
<evidence type="ECO:0000256" key="1">
    <source>
        <dbReference type="ARBA" id="ARBA00010641"/>
    </source>
</evidence>
<comment type="caution">
    <text evidence="7">The sequence shown here is derived from an EMBL/GenBank/DDBJ whole genome shotgun (WGS) entry which is preliminary data.</text>
</comment>
<comment type="similarity">
    <text evidence="1">Belongs to the sigma-70 factor family. ECF subfamily.</text>
</comment>
<name>A0ABX0DBP5_9MICC</name>
<dbReference type="InterPro" id="IPR013324">
    <property type="entry name" value="RNA_pol_sigma_r3/r4-like"/>
</dbReference>
<gene>
    <name evidence="7" type="ORF">G6N77_12875</name>
</gene>
<dbReference type="EMBL" id="JAAKZI010000022">
    <property type="protein sequence ID" value="NGN84342.1"/>
    <property type="molecule type" value="Genomic_DNA"/>
</dbReference>
<proteinExistence type="inferred from homology"/>
<dbReference type="InterPro" id="IPR007627">
    <property type="entry name" value="RNA_pol_sigma70_r2"/>
</dbReference>
<dbReference type="PANTHER" id="PTHR43133">
    <property type="entry name" value="RNA POLYMERASE ECF-TYPE SIGMA FACTO"/>
    <property type="match status" value="1"/>
</dbReference>
<dbReference type="PANTHER" id="PTHR43133:SF53">
    <property type="entry name" value="ECF RNA POLYMERASE SIGMA-E FACTOR"/>
    <property type="match status" value="1"/>
</dbReference>
<dbReference type="InterPro" id="IPR039425">
    <property type="entry name" value="RNA_pol_sigma-70-like"/>
</dbReference>
<dbReference type="Gene3D" id="1.10.1740.10">
    <property type="match status" value="1"/>
</dbReference>
<evidence type="ECO:0000256" key="4">
    <source>
        <dbReference type="ARBA" id="ARBA00023163"/>
    </source>
</evidence>
<evidence type="ECO:0000256" key="3">
    <source>
        <dbReference type="ARBA" id="ARBA00023082"/>
    </source>
</evidence>
<dbReference type="SUPFAM" id="SSF88946">
    <property type="entry name" value="Sigma2 domain of RNA polymerase sigma factors"/>
    <property type="match status" value="1"/>
</dbReference>
<evidence type="ECO:0000259" key="5">
    <source>
        <dbReference type="Pfam" id="PF04542"/>
    </source>
</evidence>
<dbReference type="Proteomes" id="UP000479226">
    <property type="component" value="Unassembled WGS sequence"/>
</dbReference>
<feature type="domain" description="RNA polymerase sigma factor 70 region 4 type 2" evidence="6">
    <location>
        <begin position="156"/>
        <end position="206"/>
    </location>
</feature>
<keyword evidence="2" id="KW-0805">Transcription regulation</keyword>
<organism evidence="7 8">
    <name type="scientific">Arthrobacter silviterrae</name>
    <dbReference type="NCBI Taxonomy" id="2026658"/>
    <lineage>
        <taxon>Bacteria</taxon>
        <taxon>Bacillati</taxon>
        <taxon>Actinomycetota</taxon>
        <taxon>Actinomycetes</taxon>
        <taxon>Micrococcales</taxon>
        <taxon>Micrococcaceae</taxon>
        <taxon>Arthrobacter</taxon>
    </lineage>
</organism>
<dbReference type="InterPro" id="IPR036388">
    <property type="entry name" value="WH-like_DNA-bd_sf"/>
</dbReference>
<dbReference type="InterPro" id="IPR014284">
    <property type="entry name" value="RNA_pol_sigma-70_dom"/>
</dbReference>
<sequence length="221" mass="23944">MSALKPAPIQPALQPTELALAARLIAGDEAAFAEIVAAYSPLMLHVARGFVATRTSAEDVVQETWLQVSCSLEGFEGRSTLRTWVLAITRNVGRRHGAAEARELAWSQLDDGGGTVDPQRFRGSQDPWAGGWTTAGAPVAWSPEQLALDGEALTLMTRCLRELPLRQRTVVELRDVDGLDAGAVCDIFGISASNQRVLLHRGRAKLRQLLEDYYGGREAAP</sequence>
<dbReference type="SUPFAM" id="SSF88659">
    <property type="entry name" value="Sigma3 and sigma4 domains of RNA polymerase sigma factors"/>
    <property type="match status" value="1"/>
</dbReference>
<dbReference type="NCBIfam" id="TIGR02937">
    <property type="entry name" value="sigma70-ECF"/>
    <property type="match status" value="1"/>
</dbReference>
<dbReference type="Pfam" id="PF08281">
    <property type="entry name" value="Sigma70_r4_2"/>
    <property type="match status" value="1"/>
</dbReference>
<keyword evidence="3" id="KW-0731">Sigma factor</keyword>
<accession>A0ABX0DBP5</accession>
<feature type="domain" description="RNA polymerase sigma-70 region 2" evidence="5">
    <location>
        <begin position="36"/>
        <end position="96"/>
    </location>
</feature>
<protein>
    <submittedName>
        <fullName evidence="7">RNA polymerase sigma factor</fullName>
    </submittedName>
</protein>
<dbReference type="CDD" id="cd06171">
    <property type="entry name" value="Sigma70_r4"/>
    <property type="match status" value="1"/>
</dbReference>
<keyword evidence="4" id="KW-0804">Transcription</keyword>
<dbReference type="InterPro" id="IPR013249">
    <property type="entry name" value="RNA_pol_sigma70_r4_t2"/>
</dbReference>
<dbReference type="RefSeq" id="WP_165182565.1">
    <property type="nucleotide sequence ID" value="NZ_JAAKZI010000022.1"/>
</dbReference>
<dbReference type="Pfam" id="PF04542">
    <property type="entry name" value="Sigma70_r2"/>
    <property type="match status" value="1"/>
</dbReference>